<evidence type="ECO:0000313" key="9">
    <source>
        <dbReference type="Proteomes" id="UP000233618"/>
    </source>
</evidence>
<dbReference type="PROSITE" id="PS51760">
    <property type="entry name" value="GH10_2"/>
    <property type="match status" value="1"/>
</dbReference>
<keyword evidence="4 6" id="KW-0624">Polysaccharide degradation</keyword>
<dbReference type="PANTHER" id="PTHR31490">
    <property type="entry name" value="GLYCOSYL HYDROLASE"/>
    <property type="match status" value="1"/>
</dbReference>
<evidence type="ECO:0000259" key="7">
    <source>
        <dbReference type="PROSITE" id="PS51760"/>
    </source>
</evidence>
<dbReference type="Proteomes" id="UP000233618">
    <property type="component" value="Unassembled WGS sequence"/>
</dbReference>
<dbReference type="AlphaFoldDB" id="A0A2N3IBQ6"/>
<evidence type="ECO:0000256" key="4">
    <source>
        <dbReference type="ARBA" id="ARBA00023326"/>
    </source>
</evidence>
<keyword evidence="1 6" id="KW-0378">Hydrolase</keyword>
<comment type="similarity">
    <text evidence="6">Belongs to the glycosyl hydrolase 10 (cellulase F) family.</text>
</comment>
<dbReference type="PROSITE" id="PS00591">
    <property type="entry name" value="GH10_1"/>
    <property type="match status" value="1"/>
</dbReference>
<dbReference type="Pfam" id="PF00331">
    <property type="entry name" value="Glyco_hydro_10"/>
    <property type="match status" value="1"/>
</dbReference>
<reference evidence="8 9" key="1">
    <citation type="journal article" date="2017" name="Front. Microbiol.">
        <title>Labilibaculum manganireducens gen. nov., sp. nov. and Labilibaculum filiforme sp. nov., Novel Bacteroidetes Isolated from Subsurface Sediments of the Baltic Sea.</title>
        <authorList>
            <person name="Vandieken V."/>
            <person name="Marshall I.P."/>
            <person name="Niemann H."/>
            <person name="Engelen B."/>
            <person name="Cypionka H."/>
        </authorList>
    </citation>
    <scope>NUCLEOTIDE SEQUENCE [LARGE SCALE GENOMIC DNA]</scope>
    <source>
        <strain evidence="8 9">59.10-2M</strain>
    </source>
</reference>
<evidence type="ECO:0000256" key="3">
    <source>
        <dbReference type="ARBA" id="ARBA00023295"/>
    </source>
</evidence>
<proteinExistence type="inferred from homology"/>
<name>A0A2N3IBQ6_9BACT</name>
<dbReference type="EC" id="3.2.1.8" evidence="6"/>
<comment type="caution">
    <text evidence="8">The sequence shown here is derived from an EMBL/GenBank/DDBJ whole genome shotgun (WGS) entry which is preliminary data.</text>
</comment>
<dbReference type="GO" id="GO:0045493">
    <property type="term" value="P:xylan catabolic process"/>
    <property type="evidence" value="ECO:0007669"/>
    <property type="project" value="UniProtKB-KW"/>
</dbReference>
<dbReference type="SUPFAM" id="SSF51445">
    <property type="entry name" value="(Trans)glycosidases"/>
    <property type="match status" value="1"/>
</dbReference>
<dbReference type="InterPro" id="IPR017853">
    <property type="entry name" value="GH"/>
</dbReference>
<dbReference type="InterPro" id="IPR031158">
    <property type="entry name" value="GH10_AS"/>
</dbReference>
<dbReference type="EMBL" id="MVDE01000007">
    <property type="protein sequence ID" value="PKQ67737.1"/>
    <property type="molecule type" value="Genomic_DNA"/>
</dbReference>
<feature type="active site" description="Nucleophile" evidence="5">
    <location>
        <position position="269"/>
    </location>
</feature>
<evidence type="ECO:0000256" key="6">
    <source>
        <dbReference type="RuleBase" id="RU361174"/>
    </source>
</evidence>
<evidence type="ECO:0000256" key="2">
    <source>
        <dbReference type="ARBA" id="ARBA00023277"/>
    </source>
</evidence>
<evidence type="ECO:0000313" key="8">
    <source>
        <dbReference type="EMBL" id="PKQ67737.1"/>
    </source>
</evidence>
<feature type="domain" description="GH10" evidence="7">
    <location>
        <begin position="28"/>
        <end position="375"/>
    </location>
</feature>
<comment type="catalytic activity">
    <reaction evidence="6">
        <text>Endohydrolysis of (1-&gt;4)-beta-D-xylosidic linkages in xylans.</text>
        <dbReference type="EC" id="3.2.1.8"/>
    </reaction>
</comment>
<evidence type="ECO:0000256" key="1">
    <source>
        <dbReference type="ARBA" id="ARBA00022801"/>
    </source>
</evidence>
<organism evidence="8 9">
    <name type="scientific">Labilibaculum manganireducens</name>
    <dbReference type="NCBI Taxonomy" id="1940525"/>
    <lineage>
        <taxon>Bacteria</taxon>
        <taxon>Pseudomonadati</taxon>
        <taxon>Bacteroidota</taxon>
        <taxon>Bacteroidia</taxon>
        <taxon>Marinilabiliales</taxon>
        <taxon>Marinifilaceae</taxon>
        <taxon>Labilibaculum</taxon>
    </lineage>
</organism>
<dbReference type="Gene3D" id="3.20.20.80">
    <property type="entry name" value="Glycosidases"/>
    <property type="match status" value="1"/>
</dbReference>
<dbReference type="PRINTS" id="PR00134">
    <property type="entry name" value="GLHYDRLASE10"/>
</dbReference>
<dbReference type="SMART" id="SM00633">
    <property type="entry name" value="Glyco_10"/>
    <property type="match status" value="1"/>
</dbReference>
<dbReference type="GO" id="GO:0031176">
    <property type="term" value="F:endo-1,4-beta-xylanase activity"/>
    <property type="evidence" value="ECO:0007669"/>
    <property type="project" value="UniProtKB-EC"/>
</dbReference>
<keyword evidence="3 6" id="KW-0326">Glycosidase</keyword>
<keyword evidence="8" id="KW-0858">Xylan degradation</keyword>
<keyword evidence="9" id="KW-1185">Reference proteome</keyword>
<accession>A0A2N3IBQ6</accession>
<keyword evidence="2 6" id="KW-0119">Carbohydrate metabolism</keyword>
<dbReference type="InterPro" id="IPR001000">
    <property type="entry name" value="GH10_dom"/>
</dbReference>
<dbReference type="InterPro" id="IPR044846">
    <property type="entry name" value="GH10"/>
</dbReference>
<evidence type="ECO:0000256" key="5">
    <source>
        <dbReference type="PROSITE-ProRule" id="PRU10061"/>
    </source>
</evidence>
<gene>
    <name evidence="8" type="ORF">BZG01_06670</name>
</gene>
<dbReference type="RefSeq" id="WP_101309047.1">
    <property type="nucleotide sequence ID" value="NZ_MVDE01000007.1"/>
</dbReference>
<sequence length="377" mass="43006">MSQLRRICIYGFFSVLLLSMLYGCSKTEVKPVSLKMAVGDRFYIGTALNSDQIVGADTSAIKIIKQHFNAVVAENVMKSEVVQPIEGEFDFNMADKFVRFGLDNKLFITGHTLIWHSQAPDWLFVDKQGNDVSRDVLIERMRSHIHTVVGRYKGIIKGWDVVNEAVLDDGTWRKSKFYEIIGADFVKLAFEFAHEADPEAELYYNDYSMAKKGKREGVVAMVKSLQEQGVRIDGIGMQGHISMDDPTIEDFEKSIVAFSELGVQVMVTELDLTVLPMPNMNAGADIALNFEFQKELDPYANGLPDSMSIKITERYQDFFKLFYKHSDKISRVTLWGVADAQSWRNYWPVKGRTDFPLLFDREYKAKPIVEKIINEDL</sequence>
<dbReference type="PROSITE" id="PS51257">
    <property type="entry name" value="PROKAR_LIPOPROTEIN"/>
    <property type="match status" value="1"/>
</dbReference>
<protein>
    <recommendedName>
        <fullName evidence="6">Beta-xylanase</fullName>
        <ecNumber evidence="6">3.2.1.8</ecNumber>
    </recommendedName>
</protein>
<dbReference type="PANTHER" id="PTHR31490:SF90">
    <property type="entry name" value="ENDO-1,4-BETA-XYLANASE A"/>
    <property type="match status" value="1"/>
</dbReference>